<dbReference type="Proteomes" id="UP000196531">
    <property type="component" value="Unassembled WGS sequence"/>
</dbReference>
<evidence type="ECO:0000256" key="1">
    <source>
        <dbReference type="ARBA" id="ARBA00006429"/>
    </source>
</evidence>
<keyword evidence="2" id="KW-0540">Nuclease</keyword>
<evidence type="ECO:0000256" key="2">
    <source>
        <dbReference type="ARBA" id="ARBA00022722"/>
    </source>
</evidence>
<protein>
    <recommendedName>
        <fullName evidence="7">Nuclease</fullName>
    </recommendedName>
</protein>
<evidence type="ECO:0000313" key="5">
    <source>
        <dbReference type="EMBL" id="OUR98515.1"/>
    </source>
</evidence>
<sequence>MKKTLQALIVLTLSLTANAASNYYPTAYKTKLERGSISGQELKDTLFLILSSTHEKKNGKADTLGCSNGTGKCYSHKVLGYKGARKVLFGKLHLEEGPEGYYVKDVYCRKLITQSQANVGPNIIPNSTVMNCEHSWPQSKFSRRFGKGMQKSDLHHLYPTDSRANSIRGNYEFGNVDNGQDLRNCSGSRSAGHGSRFEPPSEHKGNVARALFYFSVRYKIEISPRQEAVLKGWHIQDPVDAEERERNEGIYNVQQNRNPFIDFPTLVDNIRDF</sequence>
<dbReference type="EMBL" id="MAAO01000004">
    <property type="protein sequence ID" value="OUR98515.1"/>
    <property type="molecule type" value="Genomic_DNA"/>
</dbReference>
<dbReference type="GO" id="GO:0016787">
    <property type="term" value="F:hydrolase activity"/>
    <property type="evidence" value="ECO:0007669"/>
    <property type="project" value="UniProtKB-KW"/>
</dbReference>
<dbReference type="SUPFAM" id="SSF54060">
    <property type="entry name" value="His-Me finger endonucleases"/>
    <property type="match status" value="1"/>
</dbReference>
<proteinExistence type="inferred from homology"/>
<evidence type="ECO:0000313" key="6">
    <source>
        <dbReference type="Proteomes" id="UP000196531"/>
    </source>
</evidence>
<feature type="signal peptide" evidence="4">
    <location>
        <begin position="1"/>
        <end position="19"/>
    </location>
</feature>
<comment type="caution">
    <text evidence="5">The sequence shown here is derived from an EMBL/GenBank/DDBJ whole genome shotgun (WGS) entry which is preliminary data.</text>
</comment>
<comment type="similarity">
    <text evidence="1">Belongs to the EndA/NucM nuclease family.</text>
</comment>
<dbReference type="InterPro" id="IPR007346">
    <property type="entry name" value="Endonuclease-I"/>
</dbReference>
<feature type="chain" id="PRO_5012983527" description="Nuclease" evidence="4">
    <location>
        <begin position="20"/>
        <end position="273"/>
    </location>
</feature>
<dbReference type="AlphaFoldDB" id="A0A1Y5FGS7"/>
<evidence type="ECO:0000256" key="3">
    <source>
        <dbReference type="ARBA" id="ARBA00022801"/>
    </source>
</evidence>
<name>A0A1Y5FGS7_9BACT</name>
<evidence type="ECO:0000256" key="4">
    <source>
        <dbReference type="SAM" id="SignalP"/>
    </source>
</evidence>
<reference evidence="6" key="1">
    <citation type="journal article" date="2017" name="Proc. Natl. Acad. Sci. U.S.A.">
        <title>Simulation of Deepwater Horizon oil plume reveals substrate specialization within a complex community of hydrocarbon-degraders.</title>
        <authorList>
            <person name="Hu P."/>
            <person name="Dubinsky E.A."/>
            <person name="Probst A.J."/>
            <person name="Wang J."/>
            <person name="Sieber C.M.K."/>
            <person name="Tom L.M."/>
            <person name="Gardinali P."/>
            <person name="Banfield J.F."/>
            <person name="Atlas R.M."/>
            <person name="Andersen G.L."/>
        </authorList>
    </citation>
    <scope>NUCLEOTIDE SEQUENCE [LARGE SCALE GENOMIC DNA]</scope>
</reference>
<gene>
    <name evidence="5" type="ORF">A9Q84_03640</name>
</gene>
<organism evidence="5 6">
    <name type="scientific">Halobacteriovorax marinus</name>
    <dbReference type="NCBI Taxonomy" id="97084"/>
    <lineage>
        <taxon>Bacteria</taxon>
        <taxon>Pseudomonadati</taxon>
        <taxon>Bdellovibrionota</taxon>
        <taxon>Bacteriovoracia</taxon>
        <taxon>Bacteriovoracales</taxon>
        <taxon>Halobacteriovoraceae</taxon>
        <taxon>Halobacteriovorax</taxon>
    </lineage>
</organism>
<dbReference type="PANTHER" id="PTHR33607:SF2">
    <property type="entry name" value="ENDONUCLEASE-1"/>
    <property type="match status" value="1"/>
</dbReference>
<keyword evidence="3" id="KW-0378">Hydrolase</keyword>
<dbReference type="GO" id="GO:0004518">
    <property type="term" value="F:nuclease activity"/>
    <property type="evidence" value="ECO:0007669"/>
    <property type="project" value="UniProtKB-KW"/>
</dbReference>
<dbReference type="InterPro" id="IPR044925">
    <property type="entry name" value="His-Me_finger_sf"/>
</dbReference>
<dbReference type="Pfam" id="PF04231">
    <property type="entry name" value="Endonuclease_1"/>
    <property type="match status" value="1"/>
</dbReference>
<accession>A0A1Y5FGS7</accession>
<keyword evidence="4" id="KW-0732">Signal</keyword>
<dbReference type="PANTHER" id="PTHR33607">
    <property type="entry name" value="ENDONUCLEASE-1"/>
    <property type="match status" value="1"/>
</dbReference>
<evidence type="ECO:0008006" key="7">
    <source>
        <dbReference type="Google" id="ProtNLM"/>
    </source>
</evidence>